<evidence type="ECO:0000313" key="8">
    <source>
        <dbReference type="Proteomes" id="UP000177954"/>
    </source>
</evidence>
<dbReference type="Pfam" id="PF22694">
    <property type="entry name" value="CtpB_N-like"/>
    <property type="match status" value="1"/>
</dbReference>
<dbReference type="SUPFAM" id="SSF52096">
    <property type="entry name" value="ClpP/crotonase"/>
    <property type="match status" value="1"/>
</dbReference>
<dbReference type="GO" id="GO:0004175">
    <property type="term" value="F:endopeptidase activity"/>
    <property type="evidence" value="ECO:0007669"/>
    <property type="project" value="TreeGrafter"/>
</dbReference>
<dbReference type="SMART" id="SM00245">
    <property type="entry name" value="TSPc"/>
    <property type="match status" value="1"/>
</dbReference>
<dbReference type="GO" id="GO:0030288">
    <property type="term" value="C:outer membrane-bounded periplasmic space"/>
    <property type="evidence" value="ECO:0007669"/>
    <property type="project" value="TreeGrafter"/>
</dbReference>
<dbReference type="InterPro" id="IPR004447">
    <property type="entry name" value="Peptidase_S41A"/>
</dbReference>
<dbReference type="EMBL" id="MHNZ01000016">
    <property type="protein sequence ID" value="OGZ56449.1"/>
    <property type="molecule type" value="Genomic_DNA"/>
</dbReference>
<dbReference type="InterPro" id="IPR055210">
    <property type="entry name" value="CtpA/B_N"/>
</dbReference>
<dbReference type="InterPro" id="IPR036034">
    <property type="entry name" value="PDZ_sf"/>
</dbReference>
<dbReference type="Gene3D" id="2.30.42.10">
    <property type="match status" value="1"/>
</dbReference>
<dbReference type="GO" id="GO:0006508">
    <property type="term" value="P:proteolysis"/>
    <property type="evidence" value="ECO:0007669"/>
    <property type="project" value="UniProtKB-KW"/>
</dbReference>
<dbReference type="PANTHER" id="PTHR32060:SF30">
    <property type="entry name" value="CARBOXY-TERMINAL PROCESSING PROTEASE CTPA"/>
    <property type="match status" value="1"/>
</dbReference>
<reference evidence="7 8" key="1">
    <citation type="journal article" date="2016" name="Nat. Commun.">
        <title>Thousands of microbial genomes shed light on interconnected biogeochemical processes in an aquifer system.</title>
        <authorList>
            <person name="Anantharaman K."/>
            <person name="Brown C.T."/>
            <person name="Hug L.A."/>
            <person name="Sharon I."/>
            <person name="Castelle C.J."/>
            <person name="Probst A.J."/>
            <person name="Thomas B.C."/>
            <person name="Singh A."/>
            <person name="Wilkins M.J."/>
            <person name="Karaoz U."/>
            <person name="Brodie E.L."/>
            <person name="Williams K.H."/>
            <person name="Hubbard S.S."/>
            <person name="Banfield J.F."/>
        </authorList>
    </citation>
    <scope>NUCLEOTIDE SEQUENCE [LARGE SCALE GENOMIC DNA]</scope>
</reference>
<protein>
    <recommendedName>
        <fullName evidence="6">PDZ domain-containing protein</fullName>
    </recommendedName>
</protein>
<dbReference type="Proteomes" id="UP000177954">
    <property type="component" value="Unassembled WGS sequence"/>
</dbReference>
<dbReference type="PROSITE" id="PS50106">
    <property type="entry name" value="PDZ"/>
    <property type="match status" value="1"/>
</dbReference>
<dbReference type="Gene3D" id="3.90.226.10">
    <property type="entry name" value="2-enoyl-CoA Hydratase, Chain A, domain 1"/>
    <property type="match status" value="1"/>
</dbReference>
<dbReference type="STRING" id="1802129.A3J04_00440"/>
<organism evidence="7 8">
    <name type="scientific">Candidatus Ryanbacteria bacterium RIFCSPLOWO2_02_FULL_47_14</name>
    <dbReference type="NCBI Taxonomy" id="1802129"/>
    <lineage>
        <taxon>Bacteria</taxon>
        <taxon>Candidatus Ryaniibacteriota</taxon>
    </lineage>
</organism>
<dbReference type="GO" id="GO:0007165">
    <property type="term" value="P:signal transduction"/>
    <property type="evidence" value="ECO:0007669"/>
    <property type="project" value="TreeGrafter"/>
</dbReference>
<evidence type="ECO:0000256" key="3">
    <source>
        <dbReference type="ARBA" id="ARBA00022801"/>
    </source>
</evidence>
<name>A0A1G2H264_9BACT</name>
<comment type="similarity">
    <text evidence="1 5">Belongs to the peptidase S41A family.</text>
</comment>
<evidence type="ECO:0000256" key="4">
    <source>
        <dbReference type="ARBA" id="ARBA00022825"/>
    </source>
</evidence>
<dbReference type="PANTHER" id="PTHR32060">
    <property type="entry name" value="TAIL-SPECIFIC PROTEASE"/>
    <property type="match status" value="1"/>
</dbReference>
<dbReference type="SUPFAM" id="SSF50156">
    <property type="entry name" value="PDZ domain-like"/>
    <property type="match status" value="1"/>
</dbReference>
<dbReference type="FunFam" id="2.30.42.10:FF:000063">
    <property type="entry name" value="Peptidase, S41 family"/>
    <property type="match status" value="1"/>
</dbReference>
<dbReference type="InterPro" id="IPR001478">
    <property type="entry name" value="PDZ"/>
</dbReference>
<keyword evidence="4 5" id="KW-0720">Serine protease</keyword>
<keyword evidence="2 5" id="KW-0645">Protease</keyword>
<dbReference type="AlphaFoldDB" id="A0A1G2H264"/>
<dbReference type="Pfam" id="PF17820">
    <property type="entry name" value="PDZ_6"/>
    <property type="match status" value="1"/>
</dbReference>
<evidence type="ECO:0000256" key="1">
    <source>
        <dbReference type="ARBA" id="ARBA00009179"/>
    </source>
</evidence>
<sequence>MKPNKRFFIMGAALLVIAATFVSGTWFGYSSRPEIERITGVLHKEIPSDIKNANEIDFEPFWKAWRLVESKHVGEEDINREKLVWGAIQGMVASLGDPYTVFLPPVELKDFESEIKGEFSGIGAEIGIRKDILTIIAPIKGSPAEKSGLKAGDKVLKIDDKFTSELTLDEAVHLIRGEQDTTVLLTIARNDDDKPREVKVTRNVIKLPAITTGKEKDDIFRIQLHSFTQKSGDDFANAVREFLQSGSKKLIVDLRNNPGGFLNESIEIASWWLPEGEIVTQEVYKDRDPNLYKSYGFGSLEDIPTVILVNRGSASASEILAGALKEHKKAVLIGEKTFGKGSVQELEPITDGTSLKVTIAKWVTPNGISISKEGLMPDIEVKISEDTKPGEDPVLKKAIEYLEGL</sequence>
<dbReference type="InterPro" id="IPR041489">
    <property type="entry name" value="PDZ_6"/>
</dbReference>
<dbReference type="InterPro" id="IPR005151">
    <property type="entry name" value="Tail-specific_protease"/>
</dbReference>
<dbReference type="Gene3D" id="3.30.750.44">
    <property type="match status" value="1"/>
</dbReference>
<dbReference type="CDD" id="cd06782">
    <property type="entry name" value="cpPDZ_CPP-like"/>
    <property type="match status" value="1"/>
</dbReference>
<proteinExistence type="inferred from homology"/>
<accession>A0A1G2H264</accession>
<keyword evidence="3 5" id="KW-0378">Hydrolase</keyword>
<dbReference type="GO" id="GO:0008236">
    <property type="term" value="F:serine-type peptidase activity"/>
    <property type="evidence" value="ECO:0007669"/>
    <property type="project" value="UniProtKB-KW"/>
</dbReference>
<evidence type="ECO:0000259" key="6">
    <source>
        <dbReference type="PROSITE" id="PS50106"/>
    </source>
</evidence>
<evidence type="ECO:0000256" key="5">
    <source>
        <dbReference type="RuleBase" id="RU004404"/>
    </source>
</evidence>
<evidence type="ECO:0000256" key="2">
    <source>
        <dbReference type="ARBA" id="ARBA00022670"/>
    </source>
</evidence>
<feature type="domain" description="PDZ" evidence="6">
    <location>
        <begin position="105"/>
        <end position="190"/>
    </location>
</feature>
<evidence type="ECO:0000313" key="7">
    <source>
        <dbReference type="EMBL" id="OGZ56449.1"/>
    </source>
</evidence>
<dbReference type="SMART" id="SM00228">
    <property type="entry name" value="PDZ"/>
    <property type="match status" value="1"/>
</dbReference>
<dbReference type="Pfam" id="PF03572">
    <property type="entry name" value="Peptidase_S41"/>
    <property type="match status" value="1"/>
</dbReference>
<dbReference type="NCBIfam" id="TIGR00225">
    <property type="entry name" value="prc"/>
    <property type="match status" value="1"/>
</dbReference>
<comment type="caution">
    <text evidence="7">The sequence shown here is derived from an EMBL/GenBank/DDBJ whole genome shotgun (WGS) entry which is preliminary data.</text>
</comment>
<dbReference type="InterPro" id="IPR029045">
    <property type="entry name" value="ClpP/crotonase-like_dom_sf"/>
</dbReference>
<gene>
    <name evidence="7" type="ORF">A3J04_00440</name>
</gene>
<dbReference type="CDD" id="cd07560">
    <property type="entry name" value="Peptidase_S41_CPP"/>
    <property type="match status" value="1"/>
</dbReference>